<accession>A0ABM8PPT7</accession>
<keyword evidence="8" id="KW-0969">Cilium</keyword>
<dbReference type="PRINTS" id="PR00949">
    <property type="entry name" value="TYPE3IMAPROT"/>
</dbReference>
<dbReference type="Gene3D" id="3.40.30.60">
    <property type="entry name" value="FHIPEP family, domain 1"/>
    <property type="match status" value="1"/>
</dbReference>
<evidence type="ECO:0000256" key="7">
    <source>
        <dbReference type="RuleBase" id="RU364093"/>
    </source>
</evidence>
<reference evidence="8 9" key="1">
    <citation type="submission" date="2020-11" db="EMBL/GenBank/DDBJ databases">
        <authorList>
            <person name="Lassalle F."/>
        </authorList>
    </citation>
    <scope>NUCLEOTIDE SEQUENCE [LARGE SCALE GENOMIC DNA]</scope>
    <source>
        <strain evidence="8 9">AB21</strain>
    </source>
</reference>
<evidence type="ECO:0000256" key="2">
    <source>
        <dbReference type="ARBA" id="ARBA00008835"/>
    </source>
</evidence>
<evidence type="ECO:0000256" key="1">
    <source>
        <dbReference type="ARBA" id="ARBA00004651"/>
    </source>
</evidence>
<dbReference type="InterPro" id="IPR042194">
    <property type="entry name" value="FHIPEP_1"/>
</dbReference>
<dbReference type="InterPro" id="IPR042193">
    <property type="entry name" value="FHIPEP_3"/>
</dbReference>
<evidence type="ECO:0000256" key="4">
    <source>
        <dbReference type="ARBA" id="ARBA00022692"/>
    </source>
</evidence>
<comment type="similarity">
    <text evidence="2 7">Belongs to the FHIPEP (flagella/HR/invasion proteins export pore) family.</text>
</comment>
<evidence type="ECO:0000256" key="6">
    <source>
        <dbReference type="ARBA" id="ARBA00023136"/>
    </source>
</evidence>
<feature type="transmembrane region" description="Helical" evidence="7">
    <location>
        <begin position="285"/>
        <end position="302"/>
    </location>
</feature>
<keyword evidence="8" id="KW-0282">Flagellum</keyword>
<feature type="transmembrane region" description="Helical" evidence="7">
    <location>
        <begin position="74"/>
        <end position="94"/>
    </location>
</feature>
<gene>
    <name evidence="7" type="primary">flhA</name>
    <name evidence="8" type="ORF">RHAB21_03170</name>
</gene>
<feature type="transmembrane region" description="Helical" evidence="7">
    <location>
        <begin position="114"/>
        <end position="137"/>
    </location>
</feature>
<dbReference type="Gene3D" id="3.40.50.12790">
    <property type="entry name" value="FHIPEP family, domain 4"/>
    <property type="match status" value="1"/>
</dbReference>
<keyword evidence="5 7" id="KW-1133">Transmembrane helix</keyword>
<dbReference type="Proteomes" id="UP000601041">
    <property type="component" value="Unassembled WGS sequence"/>
</dbReference>
<evidence type="ECO:0000313" key="8">
    <source>
        <dbReference type="EMBL" id="CAD7041407.1"/>
    </source>
</evidence>
<dbReference type="RefSeq" id="WP_142588287.1">
    <property type="nucleotide sequence ID" value="NZ_CABFWE030000005.1"/>
</dbReference>
<dbReference type="PANTHER" id="PTHR30161">
    <property type="entry name" value="FLAGELLAR EXPORT PROTEIN, MEMBRANE FLHA SUBUNIT-RELATED"/>
    <property type="match status" value="1"/>
</dbReference>
<comment type="caution">
    <text evidence="8">The sequence shown here is derived from an EMBL/GenBank/DDBJ whole genome shotgun (WGS) entry which is preliminary data.</text>
</comment>
<keyword evidence="3 7" id="KW-1003">Cell membrane</keyword>
<keyword evidence="7" id="KW-0813">Transport</keyword>
<protein>
    <recommendedName>
        <fullName evidence="7">Flagellar biosynthesis protein FlhA</fullName>
    </recommendedName>
</protein>
<feature type="transmembrane region" description="Helical" evidence="7">
    <location>
        <begin position="45"/>
        <end position="62"/>
    </location>
</feature>
<dbReference type="EMBL" id="CABFWE030000005">
    <property type="protein sequence ID" value="CAD7041407.1"/>
    <property type="molecule type" value="Genomic_DNA"/>
</dbReference>
<comment type="subcellular location">
    <subcellularLocation>
        <location evidence="1 7">Cell membrane</location>
        <topology evidence="1 7">Multi-pass membrane protein</topology>
    </subcellularLocation>
</comment>
<feature type="transmembrane region" description="Helical" evidence="7">
    <location>
        <begin position="21"/>
        <end position="39"/>
    </location>
</feature>
<keyword evidence="7" id="KW-1006">Bacterial flagellum protein export</keyword>
<feature type="transmembrane region" description="Helical" evidence="7">
    <location>
        <begin position="207"/>
        <end position="228"/>
    </location>
</feature>
<comment type="function">
    <text evidence="7">Required for formation of the rod structure of the flagellar apparatus. Together with FliI and FliH, may constitute the export apparatus of flagellin.</text>
</comment>
<keyword evidence="7" id="KW-1005">Bacterial flagellum biogenesis</keyword>
<dbReference type="InterPro" id="IPR001712">
    <property type="entry name" value="T3SS_FHIPEP"/>
</dbReference>
<feature type="transmembrane region" description="Helical" evidence="7">
    <location>
        <begin position="248"/>
        <end position="265"/>
    </location>
</feature>
<dbReference type="InterPro" id="IPR042196">
    <property type="entry name" value="FHIPEP_4"/>
</dbReference>
<evidence type="ECO:0000313" key="9">
    <source>
        <dbReference type="Proteomes" id="UP000601041"/>
    </source>
</evidence>
<evidence type="ECO:0000256" key="5">
    <source>
        <dbReference type="ARBA" id="ARBA00022989"/>
    </source>
</evidence>
<keyword evidence="8" id="KW-0966">Cell projection</keyword>
<name>A0ABM8PPT7_9HYPH</name>
<dbReference type="InterPro" id="IPR006301">
    <property type="entry name" value="FlhA"/>
</dbReference>
<dbReference type="NCBIfam" id="TIGR01398">
    <property type="entry name" value="FlhA"/>
    <property type="match status" value="1"/>
</dbReference>
<dbReference type="PIRSF" id="PIRSF005419">
    <property type="entry name" value="FlhA"/>
    <property type="match status" value="1"/>
</dbReference>
<dbReference type="Pfam" id="PF00771">
    <property type="entry name" value="FHIPEP"/>
    <property type="match status" value="1"/>
</dbReference>
<evidence type="ECO:0000256" key="3">
    <source>
        <dbReference type="ARBA" id="ARBA00022475"/>
    </source>
</evidence>
<keyword evidence="6 7" id="KW-0472">Membrane</keyword>
<keyword evidence="7" id="KW-0653">Protein transport</keyword>
<organism evidence="8 9">
    <name type="scientific">Pseudorhizobium halotolerans</name>
    <dbReference type="NCBI Taxonomy" id="1233081"/>
    <lineage>
        <taxon>Bacteria</taxon>
        <taxon>Pseudomonadati</taxon>
        <taxon>Pseudomonadota</taxon>
        <taxon>Alphaproteobacteria</taxon>
        <taxon>Hyphomicrobiales</taxon>
        <taxon>Rhizobiaceae</taxon>
        <taxon>Rhizobium/Agrobacterium group</taxon>
        <taxon>Pseudorhizobium</taxon>
    </lineage>
</organism>
<proteinExistence type="inferred from homology"/>
<keyword evidence="4 7" id="KW-0812">Transmembrane</keyword>
<sequence>MAQPPALSIPKVAPNGRDVGFALGIIAILGILFLPIPTFMIDMGLAFSIAFSVLILMVALWIQRPLDFSSFPTILLIATMIRLSLNIATTRVILSNGHQGHDAAGGVISGFAGLVMSGDFVIGIIVFMILITVNFIVITKGATRIAEVGARFTLDAIPGKQMSIDADLSAGVIDEKEAQRRRGELEQESSFFGAMDGASKFVRGDAIAGLIITAINIFGGIIIGYFRHGMEIGEAADVFVKLSVGDGIVSQIPALVVSLAAGLLVSRGGTAGSTDKAVVDQLSGYPRALSMAAGLMGMLALVPGLPLVPFLALGGVMGFGAWYIPRRVETENKQRREDEEKKVVQNKEAEKDSVKSALRTAEIELALGKQVSTRLLGAHQELAFRVGKMRKKFATQYGFVVPEIKVSDDIMIPEKSYQIRIHGTTIASNTLRVGDVLVVTGSGRKPSIPGDEIREPAFGMPAVSILETFAEDLKREGFHPIDNVSVVLTHMSEVIRNNLPQLLSYKDVKVLIDRLDPEYKKLADEICSSHMSYSGLQAVLKLLLAERVSIRNLHLILEAVAELAPHVRKTEQIVEHVRVRMSQQLCGDLADNGVLRVLRLGTKWDMIFHQALKRDAKGEVVEFDIDPRSLEEFSEQATKVIREFMDRGLPFVLVTSPETRSYVRMIIERLFATLPVLSHVELAKGLEIKILGSIS</sequence>
<dbReference type="Gene3D" id="1.10.8.540">
    <property type="entry name" value="FHIPEP family, domain 3"/>
    <property type="match status" value="1"/>
</dbReference>
<keyword evidence="9" id="KW-1185">Reference proteome</keyword>
<dbReference type="PANTHER" id="PTHR30161:SF1">
    <property type="entry name" value="FLAGELLAR BIOSYNTHESIS PROTEIN FLHA-RELATED"/>
    <property type="match status" value="1"/>
</dbReference>